<evidence type="ECO:0000256" key="6">
    <source>
        <dbReference type="ARBA" id="ARBA00035024"/>
    </source>
</evidence>
<evidence type="ECO:0000256" key="3">
    <source>
        <dbReference type="ARBA" id="ARBA00022676"/>
    </source>
</evidence>
<comment type="similarity">
    <text evidence="1">Belongs to the NAPRTase family.</text>
</comment>
<keyword evidence="4" id="KW-0808">Transferase</keyword>
<dbReference type="InterPro" id="IPR013785">
    <property type="entry name" value="Aldolase_TIM"/>
</dbReference>
<dbReference type="EMBL" id="CAJNDS010002750">
    <property type="protein sequence ID" value="CAE7584272.1"/>
    <property type="molecule type" value="Genomic_DNA"/>
</dbReference>
<evidence type="ECO:0000256" key="5">
    <source>
        <dbReference type="ARBA" id="ARBA00035007"/>
    </source>
</evidence>
<dbReference type="UniPathway" id="UPA00253"/>
<evidence type="ECO:0000256" key="7">
    <source>
        <dbReference type="ARBA" id="ARBA00035036"/>
    </source>
</evidence>
<dbReference type="GO" id="GO:0009435">
    <property type="term" value="P:NAD+ biosynthetic process"/>
    <property type="evidence" value="ECO:0007669"/>
    <property type="project" value="UniProtKB-UniPathway"/>
</dbReference>
<keyword evidence="11" id="KW-1185">Reference proteome</keyword>
<dbReference type="OrthoDB" id="193380at2759"/>
<dbReference type="InterPro" id="IPR041525">
    <property type="entry name" value="N/Namide_PRibTrfase"/>
</dbReference>
<accession>A0A812UT52</accession>
<evidence type="ECO:0000256" key="1">
    <source>
        <dbReference type="ARBA" id="ARBA00010897"/>
    </source>
</evidence>
<evidence type="ECO:0000256" key="4">
    <source>
        <dbReference type="ARBA" id="ARBA00022679"/>
    </source>
</evidence>
<dbReference type="SUPFAM" id="SSF54695">
    <property type="entry name" value="POZ domain"/>
    <property type="match status" value="1"/>
</dbReference>
<dbReference type="Proteomes" id="UP000604046">
    <property type="component" value="Unassembled WGS sequence"/>
</dbReference>
<dbReference type="PROSITE" id="PS50097">
    <property type="entry name" value="BTB"/>
    <property type="match status" value="1"/>
</dbReference>
<dbReference type="Pfam" id="PF18127">
    <property type="entry name" value="NAMPT_N"/>
    <property type="match status" value="1"/>
</dbReference>
<dbReference type="EC" id="2.4.2.12" evidence="6"/>
<keyword evidence="2" id="KW-0662">Pyridine nucleotide biosynthesis</keyword>
<dbReference type="InterPro" id="IPR036068">
    <property type="entry name" value="Nicotinate_pribotase-like_C"/>
</dbReference>
<dbReference type="SMART" id="SM00225">
    <property type="entry name" value="BTB"/>
    <property type="match status" value="1"/>
</dbReference>
<comment type="caution">
    <text evidence="10">The sequence shown here is derived from an EMBL/GenBank/DDBJ whole genome shotgun (WGS) entry which is preliminary data.</text>
</comment>
<dbReference type="SUPFAM" id="SSF51690">
    <property type="entry name" value="Nicotinate/Quinolinate PRTase C-terminal domain-like"/>
    <property type="match status" value="1"/>
</dbReference>
<dbReference type="InterPro" id="IPR041529">
    <property type="entry name" value="DUF5598"/>
</dbReference>
<dbReference type="GO" id="GO:0047280">
    <property type="term" value="F:nicotinamide phosphoribosyltransferase activity"/>
    <property type="evidence" value="ECO:0007669"/>
    <property type="project" value="UniProtKB-EC"/>
</dbReference>
<evidence type="ECO:0000256" key="8">
    <source>
        <dbReference type="ARBA" id="ARBA00047835"/>
    </source>
</evidence>
<feature type="domain" description="BTB" evidence="9">
    <location>
        <begin position="569"/>
        <end position="633"/>
    </location>
</feature>
<evidence type="ECO:0000313" key="11">
    <source>
        <dbReference type="Proteomes" id="UP000604046"/>
    </source>
</evidence>
<dbReference type="PANTHER" id="PTHR43816:SF1">
    <property type="entry name" value="NICOTINAMIDE PHOSPHORIBOSYLTRANSFERASE"/>
    <property type="match status" value="1"/>
</dbReference>
<dbReference type="Pfam" id="PF04095">
    <property type="entry name" value="NAPRTase"/>
    <property type="match status" value="1"/>
</dbReference>
<organism evidence="10 11">
    <name type="scientific">Symbiodinium natans</name>
    <dbReference type="NCBI Taxonomy" id="878477"/>
    <lineage>
        <taxon>Eukaryota</taxon>
        <taxon>Sar</taxon>
        <taxon>Alveolata</taxon>
        <taxon>Dinophyceae</taxon>
        <taxon>Suessiales</taxon>
        <taxon>Symbiodiniaceae</taxon>
        <taxon>Symbiodinium</taxon>
    </lineage>
</organism>
<keyword evidence="3" id="KW-0328">Glycosyltransferase</keyword>
<name>A0A812UT52_9DINO</name>
<dbReference type="Pfam" id="PF00651">
    <property type="entry name" value="BTB"/>
    <property type="match status" value="1"/>
</dbReference>
<reference evidence="10" key="1">
    <citation type="submission" date="2021-02" db="EMBL/GenBank/DDBJ databases">
        <authorList>
            <person name="Dougan E. K."/>
            <person name="Rhodes N."/>
            <person name="Thang M."/>
            <person name="Chan C."/>
        </authorList>
    </citation>
    <scope>NUCLEOTIDE SEQUENCE</scope>
</reference>
<evidence type="ECO:0000259" key="9">
    <source>
        <dbReference type="PROSITE" id="PS50097"/>
    </source>
</evidence>
<sequence length="1454" mass="161172">MRTLVRSAFLLEHSHSSTSRFDLSFEASCVMGTSCAKPDVVSEVDAGDAPYRSKYLDNIMLLSDSYKTSHWRQYPPNTTEVYSYFESRGGKFDEVVFFGLQYFLKRYLQGKVVTRERIDAAERIVNGHMGLGEMKHFNREGWEYILRAHDGRLPVVIKAAPEGMVVPVKNVLMTVVNTDPKCFWLTNYLETLLVQVWYPMTVATQSRAQKKVIMDSLIKTGTDLKNMPNKLPVPLKMITVGYQLNDFGCRGVSSMETASIGGAAHLVNFCGSDTMPGLCTAIDYYNLPLEQCVGTSVPAAEHSTITSWTKSGEKNAFENMLKQYPEGIVAVVSDSYDIFNACEKLWGTELKDLIASRAPPGRLVVRPDSGDPKTIVVEVLERLAKHFPVKTNDAGFKVLPSYIRVIQGDGISYESLQEILSNLEAKKWAAENVCFGSGGALLQKMDRDTQKCAFKCCEAVVDGVPRAVFKDPVTDQGKKSKQGRLKLVKREGKLTTLTDGQGDEAEDLLVEVFRNGEITKTFTFQEVRGQSEAGMVTPIFDDLGPMPTNECNEGLLHGLRELLTSRELCDVALVAAGGEAFPAHRTVLAACSPALRAHVSKLNSASLQADGLPVIALDVKHCEAVQALVDSVYGIGMAESDRQYNPSSEAANMDVLKLAREFDLPALESASFKMLSFTTAHGFLWLEFGCIIALDQCLAQRSSGWSLFSQNLLQATDRSWGGWSAWLGLPPAPPIICARYWRDSSQLANELVLVCDRSLTNCTAFVRWCTPGVLSPACDAAADVIIQSLELLADKAPACSMPRCCGWALLRSWDAETRQTRNDTLPLPNRVAWCTERAAVLQAWDPQRFLQDGPGDLDERRAVSMFRHWLQHCRALQQERLLEFQPLVKEHLLNSMHSDWPYGTGDGKVGLLMAVVGPVADEMAGFIRWWKCYANMHGYIFFEDHEEPVDLVPPSFAKLLAATALRGVDRLSLNMLQQQVSRYAWLKWLSAKRYLLQVDWLLVVDPDMFPTPGCGMEVPVVEAYQNICSGSAACSVISNDMWPRDWAAIQREKRKQGGGYLPGGQDKNAGFVMIRNDQLGQLYLDLVLERRSWFGLGMPDQDAAGEALLELMSLENSLTGGPLYDNACMVEMFLTPASSLVLPGGDSVSSYRPADYGMCWLRHSEALAGHVGHRQSAVVGLTSPLMANLNVNPIFSQIWHVPDGGWSSHPSGPAKAPRSAHDATMVFLHFAGVGQAKRSLMEWFALAYYGLRPNASCSQLQAVSTRPRRRHQPRCAVQYFPQRKRLESHVCRCSSEWRPVLRALRASPTNASGAGCSWSHGHSCAAGRASALGACARLTMTRKNFQASEELLKRALRMSLRATECGSSSWPSSAVWVQNLQALKNRELMCFMRNCPDAMWSWEDAGLFSVDPALQVIPGGPRDAAQAARQWSTAGLQNELAFWHWWLDQNKAPF</sequence>
<dbReference type="CDD" id="cd01569">
    <property type="entry name" value="PBEF_like"/>
    <property type="match status" value="1"/>
</dbReference>
<evidence type="ECO:0000313" key="10">
    <source>
        <dbReference type="EMBL" id="CAE7584272.1"/>
    </source>
</evidence>
<evidence type="ECO:0000256" key="2">
    <source>
        <dbReference type="ARBA" id="ARBA00022642"/>
    </source>
</evidence>
<dbReference type="CDD" id="cd18186">
    <property type="entry name" value="BTB_POZ_ZBTB_KLHL-like"/>
    <property type="match status" value="1"/>
</dbReference>
<dbReference type="NCBIfam" id="NF006629">
    <property type="entry name" value="PRK09198.1"/>
    <property type="match status" value="1"/>
</dbReference>
<dbReference type="Gene3D" id="3.20.20.70">
    <property type="entry name" value="Aldolase class I"/>
    <property type="match status" value="1"/>
</dbReference>
<dbReference type="InterPro" id="IPR000210">
    <property type="entry name" value="BTB/POZ_dom"/>
</dbReference>
<comment type="pathway">
    <text evidence="5">Cofactor biosynthesis; NAD(+) biosynthesis; nicotinamide D-ribonucleotide from 5-phospho-alpha-D-ribose 1-diphosphate and nicotinamide: step 1/1.</text>
</comment>
<proteinExistence type="inferred from homology"/>
<dbReference type="Gene3D" id="3.30.710.10">
    <property type="entry name" value="Potassium Channel Kv1.1, Chain A"/>
    <property type="match status" value="1"/>
</dbReference>
<comment type="catalytic activity">
    <reaction evidence="8">
        <text>beta-nicotinamide D-ribonucleotide + diphosphate = 5-phospho-alpha-D-ribose 1-diphosphate + nicotinamide + H(+)</text>
        <dbReference type="Rhea" id="RHEA:16149"/>
        <dbReference type="ChEBI" id="CHEBI:14649"/>
        <dbReference type="ChEBI" id="CHEBI:15378"/>
        <dbReference type="ChEBI" id="CHEBI:17154"/>
        <dbReference type="ChEBI" id="CHEBI:33019"/>
        <dbReference type="ChEBI" id="CHEBI:58017"/>
        <dbReference type="EC" id="2.4.2.12"/>
    </reaction>
    <physiologicalReaction direction="right-to-left" evidence="8">
        <dbReference type="Rhea" id="RHEA:16151"/>
    </physiologicalReaction>
</comment>
<protein>
    <recommendedName>
        <fullName evidence="7">Nicotinamide phosphoribosyltransferase</fullName>
        <ecNumber evidence="6">2.4.2.12</ecNumber>
    </recommendedName>
</protein>
<dbReference type="InterPro" id="IPR011333">
    <property type="entry name" value="SKP1/BTB/POZ_sf"/>
</dbReference>
<gene>
    <name evidence="10" type="primary">Nampt</name>
    <name evidence="10" type="ORF">SNAT2548_LOCUS33322</name>
</gene>
<dbReference type="PANTHER" id="PTHR43816">
    <property type="entry name" value="NICOTINAMIDE PHOSPHORIBOSYLTRANSFERASE"/>
    <property type="match status" value="1"/>
</dbReference>
<dbReference type="InterPro" id="IPR016471">
    <property type="entry name" value="Nicotinamide_PRibTrfase"/>
</dbReference>